<dbReference type="EMBL" id="LGPB01000081">
    <property type="protein sequence ID" value="KRG13045.1"/>
    <property type="molecule type" value="Genomic_DNA"/>
</dbReference>
<feature type="region of interest" description="Disordered" evidence="1">
    <location>
        <begin position="1"/>
        <end position="29"/>
    </location>
</feature>
<reference evidence="2 3" key="1">
    <citation type="submission" date="2015-06" db="EMBL/GenBank/DDBJ databases">
        <title>Genome sequencing project of Bacillus galactosidilyticus PL133.</title>
        <authorList>
            <person name="Gaiero J."/>
            <person name="Nicol R."/>
            <person name="Habash M."/>
        </authorList>
    </citation>
    <scope>NUCLEOTIDE SEQUENCE [LARGE SCALE GENOMIC DNA]</scope>
    <source>
        <strain evidence="2 3">PL133</strain>
    </source>
</reference>
<dbReference type="Proteomes" id="UP000053881">
    <property type="component" value="Unassembled WGS sequence"/>
</dbReference>
<comment type="caution">
    <text evidence="2">The sequence shown here is derived from an EMBL/GenBank/DDBJ whole genome shotgun (WGS) entry which is preliminary data.</text>
</comment>
<protein>
    <submittedName>
        <fullName evidence="2">Uncharacterized protein</fullName>
    </submittedName>
</protein>
<dbReference type="AlphaFoldDB" id="A0A0Q9XWY3"/>
<feature type="compositionally biased region" description="Polar residues" evidence="1">
    <location>
        <begin position="10"/>
        <end position="23"/>
    </location>
</feature>
<proteinExistence type="predicted"/>
<sequence>MAQEGDQAFIQDNTSNAQPQQENGLEEKMTSVQKQLQKLRFFPLRDTQKKELAHACRHFPLEQISQALEVTAERAIFAWKYAYKVLLSNKKTPSSTFQRKIIRTERVPDWFQKEEHLNKMDTTPQWNEEALAKKQRLEAIQEKYRKRETIGLC</sequence>
<evidence type="ECO:0000256" key="1">
    <source>
        <dbReference type="SAM" id="MobiDB-lite"/>
    </source>
</evidence>
<dbReference type="PATRIC" id="fig|217031.4.peg.3068"/>
<gene>
    <name evidence="2" type="ORF">ACA29_09255</name>
</gene>
<organism evidence="2 3">
    <name type="scientific">Lederbergia galactosidilytica</name>
    <dbReference type="NCBI Taxonomy" id="217031"/>
    <lineage>
        <taxon>Bacteria</taxon>
        <taxon>Bacillati</taxon>
        <taxon>Bacillota</taxon>
        <taxon>Bacilli</taxon>
        <taxon>Bacillales</taxon>
        <taxon>Bacillaceae</taxon>
        <taxon>Lederbergia</taxon>
    </lineage>
</organism>
<evidence type="ECO:0000313" key="2">
    <source>
        <dbReference type="EMBL" id="KRG13045.1"/>
    </source>
</evidence>
<name>A0A0Q9XWY3_9BACI</name>
<accession>A0A0Q9XWY3</accession>
<evidence type="ECO:0000313" key="3">
    <source>
        <dbReference type="Proteomes" id="UP000053881"/>
    </source>
</evidence>